<keyword evidence="8" id="KW-1185">Reference proteome</keyword>
<evidence type="ECO:0000256" key="3">
    <source>
        <dbReference type="ARBA" id="ARBA00022692"/>
    </source>
</evidence>
<evidence type="ECO:0000256" key="4">
    <source>
        <dbReference type="ARBA" id="ARBA00022989"/>
    </source>
</evidence>
<dbReference type="Pfam" id="PF00335">
    <property type="entry name" value="Tetraspanin"/>
    <property type="match status" value="1"/>
</dbReference>
<dbReference type="GO" id="GO:0009734">
    <property type="term" value="P:auxin-activated signaling pathway"/>
    <property type="evidence" value="ECO:0007669"/>
    <property type="project" value="InterPro"/>
</dbReference>
<dbReference type="EMBL" id="RDQH01000332">
    <property type="protein sequence ID" value="RXH96727.1"/>
    <property type="molecule type" value="Genomic_DNA"/>
</dbReference>
<evidence type="ECO:0000256" key="1">
    <source>
        <dbReference type="ARBA" id="ARBA00004141"/>
    </source>
</evidence>
<protein>
    <submittedName>
        <fullName evidence="7">Uncharacterized protein</fullName>
    </submittedName>
</protein>
<sequence length="317" mass="35431">MSATGVGYLRLEFSRTGGSGDGYYGCGNAKRPKPKTYLDYYKESTCQKLSGKGKRRRVAVDVVLGRLILLNTLGSNFLSGVMASLRDKATEAVLEFLPELFDTFRDEAYMLTESESAIFFPCLIEKAGCCKPSDDCGFTYESPISWTSNVTTVSSNPDCSAWQNDEKVLCFNCQSCKAGLLDNIKSNWKKTTIVNIVFLIFLIVVYSVGCCAFVKSYKSPTFWASRPNPEVSRKSRNTFGNPEFRDPNSFGSVSGYKIPSRNVLVWESGSGFRFGIPTRTSPSGMRLFLVTPLTQDNHYFSLKNVSRRLYNWPMAMT</sequence>
<evidence type="ECO:0000313" key="8">
    <source>
        <dbReference type="Proteomes" id="UP000290289"/>
    </source>
</evidence>
<evidence type="ECO:0000256" key="6">
    <source>
        <dbReference type="SAM" id="Phobius"/>
    </source>
</evidence>
<dbReference type="Proteomes" id="UP000290289">
    <property type="component" value="Chromosome 6"/>
</dbReference>
<dbReference type="AlphaFoldDB" id="A0A498JPA7"/>
<proteinExistence type="inferred from homology"/>
<keyword evidence="3 6" id="KW-0812">Transmembrane</keyword>
<comment type="subcellular location">
    <subcellularLocation>
        <location evidence="1">Membrane</location>
        <topology evidence="1">Multi-pass membrane protein</topology>
    </subcellularLocation>
</comment>
<gene>
    <name evidence="7" type="ORF">DVH24_009569</name>
</gene>
<evidence type="ECO:0000313" key="7">
    <source>
        <dbReference type="EMBL" id="RXH96727.1"/>
    </source>
</evidence>
<dbReference type="InterPro" id="IPR044991">
    <property type="entry name" value="TET_plant"/>
</dbReference>
<comment type="similarity">
    <text evidence="2">Belongs to the tetraspanin (TM4SF) family.</text>
</comment>
<feature type="transmembrane region" description="Helical" evidence="6">
    <location>
        <begin position="58"/>
        <end position="78"/>
    </location>
</feature>
<reference evidence="7 8" key="1">
    <citation type="submission" date="2018-10" db="EMBL/GenBank/DDBJ databases">
        <title>A high-quality apple genome assembly.</title>
        <authorList>
            <person name="Hu J."/>
        </authorList>
    </citation>
    <scope>NUCLEOTIDE SEQUENCE [LARGE SCALE GENOMIC DNA]</scope>
    <source>
        <strain evidence="8">cv. HFTH1</strain>
        <tissue evidence="7">Young leaf</tissue>
    </source>
</reference>
<dbReference type="PANTHER" id="PTHR32191">
    <property type="entry name" value="TETRASPANIN-8-RELATED"/>
    <property type="match status" value="1"/>
</dbReference>
<evidence type="ECO:0000256" key="5">
    <source>
        <dbReference type="ARBA" id="ARBA00023136"/>
    </source>
</evidence>
<dbReference type="GO" id="GO:0016020">
    <property type="term" value="C:membrane"/>
    <property type="evidence" value="ECO:0007669"/>
    <property type="project" value="UniProtKB-SubCell"/>
</dbReference>
<name>A0A498JPA7_MALDO</name>
<evidence type="ECO:0000256" key="2">
    <source>
        <dbReference type="ARBA" id="ARBA00006840"/>
    </source>
</evidence>
<keyword evidence="5 6" id="KW-0472">Membrane</keyword>
<dbReference type="InterPro" id="IPR018499">
    <property type="entry name" value="Tetraspanin/Peripherin"/>
</dbReference>
<comment type="caution">
    <text evidence="7">The sequence shown here is derived from an EMBL/GenBank/DDBJ whole genome shotgun (WGS) entry which is preliminary data.</text>
</comment>
<feature type="transmembrane region" description="Helical" evidence="6">
    <location>
        <begin position="193"/>
        <end position="214"/>
    </location>
</feature>
<organism evidence="7 8">
    <name type="scientific">Malus domestica</name>
    <name type="common">Apple</name>
    <name type="synonym">Pyrus malus</name>
    <dbReference type="NCBI Taxonomy" id="3750"/>
    <lineage>
        <taxon>Eukaryota</taxon>
        <taxon>Viridiplantae</taxon>
        <taxon>Streptophyta</taxon>
        <taxon>Embryophyta</taxon>
        <taxon>Tracheophyta</taxon>
        <taxon>Spermatophyta</taxon>
        <taxon>Magnoliopsida</taxon>
        <taxon>eudicotyledons</taxon>
        <taxon>Gunneridae</taxon>
        <taxon>Pentapetalae</taxon>
        <taxon>rosids</taxon>
        <taxon>fabids</taxon>
        <taxon>Rosales</taxon>
        <taxon>Rosaceae</taxon>
        <taxon>Amygdaloideae</taxon>
        <taxon>Maleae</taxon>
        <taxon>Malus</taxon>
    </lineage>
</organism>
<accession>A0A498JPA7</accession>
<keyword evidence="4 6" id="KW-1133">Transmembrane helix</keyword>